<organism evidence="1 2">
    <name type="scientific">Pyropia yezoensis</name>
    <name type="common">Susabi-nori</name>
    <name type="synonym">Porphyra yezoensis</name>
    <dbReference type="NCBI Taxonomy" id="2788"/>
    <lineage>
        <taxon>Eukaryota</taxon>
        <taxon>Rhodophyta</taxon>
        <taxon>Bangiophyceae</taxon>
        <taxon>Bangiales</taxon>
        <taxon>Bangiaceae</taxon>
        <taxon>Pyropia</taxon>
    </lineage>
</organism>
<keyword evidence="2" id="KW-1185">Reference proteome</keyword>
<evidence type="ECO:0000313" key="1">
    <source>
        <dbReference type="EMBL" id="KAK1869703.1"/>
    </source>
</evidence>
<proteinExistence type="predicted"/>
<reference evidence="1" key="1">
    <citation type="submission" date="2019-11" db="EMBL/GenBank/DDBJ databases">
        <title>Nori genome reveals adaptations in red seaweeds to the harsh intertidal environment.</title>
        <authorList>
            <person name="Wang D."/>
            <person name="Mao Y."/>
        </authorList>
    </citation>
    <scope>NUCLEOTIDE SEQUENCE</scope>
    <source>
        <tissue evidence="1">Gametophyte</tissue>
    </source>
</reference>
<protein>
    <submittedName>
        <fullName evidence="1">Uncharacterized protein</fullName>
    </submittedName>
</protein>
<name>A0ACC3CIQ5_PYRYE</name>
<dbReference type="EMBL" id="CM020620">
    <property type="protein sequence ID" value="KAK1869703.1"/>
    <property type="molecule type" value="Genomic_DNA"/>
</dbReference>
<evidence type="ECO:0000313" key="2">
    <source>
        <dbReference type="Proteomes" id="UP000798662"/>
    </source>
</evidence>
<gene>
    <name evidence="1" type="ORF">I4F81_012172</name>
</gene>
<comment type="caution">
    <text evidence="1">The sequence shown here is derived from an EMBL/GenBank/DDBJ whole genome shotgun (WGS) entry which is preliminary data.</text>
</comment>
<accession>A0ACC3CIQ5</accession>
<dbReference type="Proteomes" id="UP000798662">
    <property type="component" value="Chromosome 3"/>
</dbReference>
<sequence length="480" mass="51269">MAGMGGGGMKNIGGSTDQFYRYKMPGLQRKVCGRGNGIRTQLVNCALVARALHRPAGYVCKFFGCELGAQTKIDDREAMYIVNGAHELDVLEEILSRFVRLFVLCSNCDLPETDLAVDRKGIIKQVCKACGHAGTVDMTHKLCTYIANNPPDGTVAAKAKGRKKEDKNERRQRKAREAQEAQEEEAASKSKSRKDETPQERAARKARKAARKAAAAQSHDGSGDGDDDDEANVTGELPTVEGMTLDDTAPVVDVNPDELQWSVDTSTAAQEARMRELGSAAAILESGKTESATNGQNRTPAPESAPPAPAVPALEVKQVVAPEPVPVPVVEALKAVEDAPRTELASFVAKNEADPLAVGAKALEIYRQDPAAAVSSLLTVMVTPEYPAATLDVTRAVPVLQAIGAPLPSEAQEAACQFMDKLADSSAAEAVPHVLKAFYDNDLVEEEAMFGWSAASSNPVARNAASPFIEWLENAEEESE</sequence>